<dbReference type="GO" id="GO:0006508">
    <property type="term" value="P:proteolysis"/>
    <property type="evidence" value="ECO:0007669"/>
    <property type="project" value="InterPro"/>
</dbReference>
<dbReference type="PANTHER" id="PTHR32060">
    <property type="entry name" value="TAIL-SPECIFIC PROTEASE"/>
    <property type="match status" value="1"/>
</dbReference>
<sequence length="530" mass="61548">MVKYDLEKVSRLQLTEERKELIVKQALREEREIIVEQALLLIDEVYVNLPLKRARNAIDPVQRLKLLKYRLADMDELSFQKEMLSTFMELRDLHTMYTPPAPYSGMWFELPFLIEEFYEGNERQYMVSHLNGEFENSSFKRGVIITHWNGIPMERAVELNAERTYGSNRHASRARGLESMTNRSSSRLLIPDEEWVDLRYITDRQEEQEIRLNWEVWGLPPEDKPEEKARKQSDVAFVNCLGIDWETESIRQIKKARYAPAKGENREEHFENDFVWKIIKTSHGEFGHIRIHTFMIYNVEQFIDDLIGVLEYLPQKGLIIDVRGNGGGYIMAGEMMLQLFTPKKIEPERFQFLNTPTTLKLASWPWQDSIRRSIETGAVYSQGFPIMTGYFDDYSYQLNQYGQKYKEPVLLITDALCYSTTDMFAAGFQDHEIGPILGTSGNTGAGGANVWEYDSFYNDLDLKPLPQGGSFRLAVRRSTRVGQRIGFPLEDFGVVPDYIHNMTKNDLLKDNVDLFEHAASILAAMTEEYV</sequence>
<dbReference type="Gene3D" id="3.90.226.10">
    <property type="entry name" value="2-enoyl-CoA Hydratase, Chain A, domain 1"/>
    <property type="match status" value="1"/>
</dbReference>
<comment type="caution">
    <text evidence="2">The sequence shown here is derived from an EMBL/GenBank/DDBJ whole genome shotgun (WGS) entry which is preliminary data.</text>
</comment>
<dbReference type="InterPro" id="IPR005151">
    <property type="entry name" value="Tail-specific_protease"/>
</dbReference>
<dbReference type="PANTHER" id="PTHR32060:SF22">
    <property type="entry name" value="CARBOXYL-TERMINAL-PROCESSING PEPTIDASE 3, CHLOROPLASTIC"/>
    <property type="match status" value="1"/>
</dbReference>
<protein>
    <submittedName>
        <fullName evidence="2">Peptidase S41</fullName>
    </submittedName>
</protein>
<dbReference type="GO" id="GO:0004175">
    <property type="term" value="F:endopeptidase activity"/>
    <property type="evidence" value="ECO:0007669"/>
    <property type="project" value="TreeGrafter"/>
</dbReference>
<feature type="domain" description="Tail specific protease" evidence="1">
    <location>
        <begin position="286"/>
        <end position="448"/>
    </location>
</feature>
<organism evidence="2">
    <name type="scientific">Symploca sp. SIO1C4</name>
    <dbReference type="NCBI Taxonomy" id="2607765"/>
    <lineage>
        <taxon>Bacteria</taxon>
        <taxon>Bacillati</taxon>
        <taxon>Cyanobacteriota</taxon>
        <taxon>Cyanophyceae</taxon>
        <taxon>Coleofasciculales</taxon>
        <taxon>Coleofasciculaceae</taxon>
        <taxon>Symploca</taxon>
    </lineage>
</organism>
<proteinExistence type="predicted"/>
<dbReference type="SUPFAM" id="SSF52096">
    <property type="entry name" value="ClpP/crotonase"/>
    <property type="match status" value="1"/>
</dbReference>
<dbReference type="EMBL" id="JAAHFQ010000277">
    <property type="protein sequence ID" value="NER28911.1"/>
    <property type="molecule type" value="Genomic_DNA"/>
</dbReference>
<evidence type="ECO:0000259" key="1">
    <source>
        <dbReference type="Pfam" id="PF03572"/>
    </source>
</evidence>
<dbReference type="InterPro" id="IPR029045">
    <property type="entry name" value="ClpP/crotonase-like_dom_sf"/>
</dbReference>
<reference evidence="2" key="1">
    <citation type="submission" date="2019-11" db="EMBL/GenBank/DDBJ databases">
        <title>Genomic insights into an expanded diversity of filamentous marine cyanobacteria reveals the extraordinary biosynthetic potential of Moorea and Okeania.</title>
        <authorList>
            <person name="Ferreira Leao T."/>
            <person name="Wang M."/>
            <person name="Moss N."/>
            <person name="Da Silva R."/>
            <person name="Sanders J."/>
            <person name="Nurk S."/>
            <person name="Gurevich A."/>
            <person name="Humphrey G."/>
            <person name="Reher R."/>
            <person name="Zhu Q."/>
            <person name="Belda-Ferre P."/>
            <person name="Glukhov E."/>
            <person name="Rex R."/>
            <person name="Dorrestein P.C."/>
            <person name="Knight R."/>
            <person name="Pevzner P."/>
            <person name="Gerwick W.H."/>
            <person name="Gerwick L."/>
        </authorList>
    </citation>
    <scope>NUCLEOTIDE SEQUENCE</scope>
    <source>
        <strain evidence="2">SIO1C4</strain>
    </source>
</reference>
<dbReference type="GO" id="GO:0008236">
    <property type="term" value="F:serine-type peptidase activity"/>
    <property type="evidence" value="ECO:0007669"/>
    <property type="project" value="InterPro"/>
</dbReference>
<gene>
    <name evidence="2" type="ORF">F6J89_15050</name>
</gene>
<dbReference type="AlphaFoldDB" id="A0A6B3NH00"/>
<accession>A0A6B3NH00</accession>
<dbReference type="Pfam" id="PF03572">
    <property type="entry name" value="Peptidase_S41"/>
    <property type="match status" value="1"/>
</dbReference>
<name>A0A6B3NH00_9CYAN</name>
<evidence type="ECO:0000313" key="2">
    <source>
        <dbReference type="EMBL" id="NER28911.1"/>
    </source>
</evidence>